<dbReference type="EMBL" id="AP025592">
    <property type="protein sequence ID" value="BDG10636.1"/>
    <property type="molecule type" value="Genomic_DNA"/>
</dbReference>
<dbReference type="SUPFAM" id="SSF52540">
    <property type="entry name" value="P-loop containing nucleoside triphosphate hydrolases"/>
    <property type="match status" value="1"/>
</dbReference>
<keyword evidence="4" id="KW-0547">Nucleotide-binding</keyword>
<evidence type="ECO:0000259" key="16">
    <source>
        <dbReference type="PROSITE" id="PS51192"/>
    </source>
</evidence>
<evidence type="ECO:0000256" key="9">
    <source>
        <dbReference type="ARBA" id="ARBA00023235"/>
    </source>
</evidence>
<evidence type="ECO:0000259" key="17">
    <source>
        <dbReference type="PROSITE" id="PS51194"/>
    </source>
</evidence>
<evidence type="ECO:0000256" key="8">
    <source>
        <dbReference type="ARBA" id="ARBA00023125"/>
    </source>
</evidence>
<evidence type="ECO:0000256" key="10">
    <source>
        <dbReference type="ARBA" id="ARBA00034617"/>
    </source>
</evidence>
<evidence type="ECO:0000256" key="1">
    <source>
        <dbReference type="ARBA" id="ARBA00001946"/>
    </source>
</evidence>
<dbReference type="InterPro" id="IPR002121">
    <property type="entry name" value="HRDC_dom"/>
</dbReference>
<evidence type="ECO:0000256" key="7">
    <source>
        <dbReference type="ARBA" id="ARBA00022840"/>
    </source>
</evidence>
<dbReference type="CDD" id="cd17920">
    <property type="entry name" value="DEXHc_RecQ"/>
    <property type="match status" value="1"/>
</dbReference>
<feature type="region of interest" description="Disordered" evidence="14">
    <location>
        <begin position="545"/>
        <end position="567"/>
    </location>
</feature>
<dbReference type="InterPro" id="IPR004589">
    <property type="entry name" value="DNA_helicase_ATP-dep_RecQ"/>
</dbReference>
<dbReference type="Pfam" id="PF00570">
    <property type="entry name" value="HRDC"/>
    <property type="match status" value="1"/>
</dbReference>
<dbReference type="PANTHER" id="PTHR13710">
    <property type="entry name" value="DNA HELICASE RECQ FAMILY MEMBER"/>
    <property type="match status" value="1"/>
</dbReference>
<comment type="cofactor">
    <cofactor evidence="1">
        <name>Mg(2+)</name>
        <dbReference type="ChEBI" id="CHEBI:18420"/>
    </cofactor>
</comment>
<dbReference type="PANTHER" id="PTHR13710:SF105">
    <property type="entry name" value="ATP-DEPENDENT DNA HELICASE Q1"/>
    <property type="match status" value="1"/>
</dbReference>
<name>A0ABM7XFI3_9BACT</name>
<dbReference type="InterPro" id="IPR001650">
    <property type="entry name" value="Helicase_C-like"/>
</dbReference>
<keyword evidence="7" id="KW-0067">ATP-binding</keyword>
<dbReference type="SMART" id="SM00487">
    <property type="entry name" value="DEXDc"/>
    <property type="match status" value="1"/>
</dbReference>
<dbReference type="SMART" id="SM00341">
    <property type="entry name" value="HRDC"/>
    <property type="match status" value="1"/>
</dbReference>
<dbReference type="InterPro" id="IPR010997">
    <property type="entry name" value="HRDC-like_sf"/>
</dbReference>
<sequence>MPAPLPTREELSAAARALRADWEAGEGSDAALRAQVLERLDALRDLYRTAPELFTREITDELRAVGEGLRRPLGAPRAAHRAAPAVEPRSAAAVDAGSTPGVDSRATPGAEPRCTPSAARRVEPGEGAERAARLLRELFGHERFRPGQREIIEAVLAGRDCVGVMPTGAGKSLTYQIPARLLGGVTLVISPLIALMKDQVDAMSRVGLSATFLNSSLSPEERRERIEGLRAGRYELLYAAPEGLEASVGGVLQGLPLSLIAVDEAHCISHWGHDFRPAYRNLSGLKARFGNLPVLALTATATREVTRDIASQLGMERPLAFRGTFFRPNLRLHAYKKGEEREGSGKISVRDSILRLVRARPGKSGIVYCLSRKSSEGTAEFLRDHGVRAAAYHAGLEAEERARVQDAFQADEVDVVVATVAFGMGIDKPDTRYVIHRDMPRSIEGYYQEIGRAGRDGRESDCVLFYSWADVLSYDRFAGEAEDPEIQRWQKRQVRQMFDFADGARCRHQDLAAYFGEELDPCGASCDHCAGLDLVASAPAAGRRKVRLTPRAAPGTRGRDDDAGPETAEGDLRLFEALRALRTGLARARKVPPYVIFPDSALALMAERKPVTEDQLLEVPGVGEKKLALYGEEFLAVLRKHA</sequence>
<dbReference type="Gene3D" id="3.40.50.300">
    <property type="entry name" value="P-loop containing nucleotide triphosphate hydrolases"/>
    <property type="match status" value="2"/>
</dbReference>
<dbReference type="Proteomes" id="UP001162734">
    <property type="component" value="Chromosome"/>
</dbReference>
<gene>
    <name evidence="18" type="ORF">AMPC_37490</name>
</gene>
<keyword evidence="6" id="KW-0347">Helicase</keyword>
<dbReference type="NCBIfam" id="TIGR00614">
    <property type="entry name" value="recQ_fam"/>
    <property type="match status" value="1"/>
</dbReference>
<dbReference type="PROSITE" id="PS50967">
    <property type="entry name" value="HRDC"/>
    <property type="match status" value="1"/>
</dbReference>
<evidence type="ECO:0000256" key="11">
    <source>
        <dbReference type="ARBA" id="ARBA00034808"/>
    </source>
</evidence>
<dbReference type="CDD" id="cd18794">
    <property type="entry name" value="SF2_C_RecQ"/>
    <property type="match status" value="1"/>
</dbReference>
<evidence type="ECO:0000256" key="2">
    <source>
        <dbReference type="ARBA" id="ARBA00005446"/>
    </source>
</evidence>
<feature type="region of interest" description="Disordered" evidence="14">
    <location>
        <begin position="75"/>
        <end position="126"/>
    </location>
</feature>
<evidence type="ECO:0000313" key="18">
    <source>
        <dbReference type="EMBL" id="BDG10636.1"/>
    </source>
</evidence>
<organism evidence="18 19">
    <name type="scientific">Anaeromyxobacter paludicola</name>
    <dbReference type="NCBI Taxonomy" id="2918171"/>
    <lineage>
        <taxon>Bacteria</taxon>
        <taxon>Pseudomonadati</taxon>
        <taxon>Myxococcota</taxon>
        <taxon>Myxococcia</taxon>
        <taxon>Myxococcales</taxon>
        <taxon>Cystobacterineae</taxon>
        <taxon>Anaeromyxobacteraceae</taxon>
        <taxon>Anaeromyxobacter</taxon>
    </lineage>
</organism>
<reference evidence="19" key="1">
    <citation type="journal article" date="2022" name="Int. J. Syst. Evol. Microbiol.">
        <title>Anaeromyxobacter oryzae sp. nov., Anaeromyxobacter diazotrophicus sp. nov. and Anaeromyxobacter paludicola sp. nov., isolated from paddy soils.</title>
        <authorList>
            <person name="Itoh H."/>
            <person name="Xu Z."/>
            <person name="Mise K."/>
            <person name="Masuda Y."/>
            <person name="Ushijima N."/>
            <person name="Hayakawa C."/>
            <person name="Shiratori Y."/>
            <person name="Senoo K."/>
        </authorList>
    </citation>
    <scope>NUCLEOTIDE SEQUENCE [LARGE SCALE GENOMIC DNA]</scope>
    <source>
        <strain evidence="19">Red630</strain>
    </source>
</reference>
<keyword evidence="9" id="KW-0413">Isomerase</keyword>
<evidence type="ECO:0000313" key="19">
    <source>
        <dbReference type="Proteomes" id="UP001162734"/>
    </source>
</evidence>
<comment type="catalytic activity">
    <reaction evidence="10">
        <text>Couples ATP hydrolysis with the unwinding of duplex DNA by translocating in the 3'-5' direction.</text>
        <dbReference type="EC" id="5.6.2.4"/>
    </reaction>
</comment>
<dbReference type="Pfam" id="PF16124">
    <property type="entry name" value="RecQ_Zn_bind"/>
    <property type="match status" value="1"/>
</dbReference>
<keyword evidence="19" id="KW-1185">Reference proteome</keyword>
<feature type="domain" description="Helicase C-terminal" evidence="17">
    <location>
        <begin position="348"/>
        <end position="497"/>
    </location>
</feature>
<evidence type="ECO:0000256" key="13">
    <source>
        <dbReference type="ARBA" id="ARBA00044550"/>
    </source>
</evidence>
<keyword evidence="5" id="KW-0378">Hydrolase</keyword>
<evidence type="ECO:0000256" key="14">
    <source>
        <dbReference type="SAM" id="MobiDB-lite"/>
    </source>
</evidence>
<keyword evidence="3" id="KW-0479">Metal-binding</keyword>
<dbReference type="PROSITE" id="PS51192">
    <property type="entry name" value="HELICASE_ATP_BIND_1"/>
    <property type="match status" value="1"/>
</dbReference>
<protein>
    <recommendedName>
        <fullName evidence="12">ATP-dependent DNA helicase RecQ</fullName>
        <ecNumber evidence="11">5.6.2.4</ecNumber>
    </recommendedName>
    <alternativeName>
        <fullName evidence="13">DNA 3'-5' helicase RecQ</fullName>
    </alternativeName>
</protein>
<dbReference type="Gene3D" id="1.10.150.80">
    <property type="entry name" value="HRDC domain"/>
    <property type="match status" value="1"/>
</dbReference>
<dbReference type="EC" id="5.6.2.4" evidence="11"/>
<feature type="domain" description="Helicase ATP-binding" evidence="16">
    <location>
        <begin position="152"/>
        <end position="319"/>
    </location>
</feature>
<evidence type="ECO:0000256" key="6">
    <source>
        <dbReference type="ARBA" id="ARBA00022806"/>
    </source>
</evidence>
<evidence type="ECO:0000256" key="5">
    <source>
        <dbReference type="ARBA" id="ARBA00022801"/>
    </source>
</evidence>
<proteinExistence type="inferred from homology"/>
<dbReference type="InterPro" id="IPR011545">
    <property type="entry name" value="DEAD/DEAH_box_helicase_dom"/>
</dbReference>
<comment type="similarity">
    <text evidence="2">Belongs to the helicase family. RecQ subfamily.</text>
</comment>
<dbReference type="RefSeq" id="WP_248343137.1">
    <property type="nucleotide sequence ID" value="NZ_AP025592.1"/>
</dbReference>
<dbReference type="Pfam" id="PF00270">
    <property type="entry name" value="DEAD"/>
    <property type="match status" value="1"/>
</dbReference>
<dbReference type="InterPro" id="IPR014001">
    <property type="entry name" value="Helicase_ATP-bd"/>
</dbReference>
<dbReference type="PROSITE" id="PS51194">
    <property type="entry name" value="HELICASE_CTER"/>
    <property type="match status" value="1"/>
</dbReference>
<feature type="domain" description="HRDC" evidence="15">
    <location>
        <begin position="568"/>
        <end position="642"/>
    </location>
</feature>
<dbReference type="InterPro" id="IPR044876">
    <property type="entry name" value="HRDC_dom_sf"/>
</dbReference>
<evidence type="ECO:0000259" key="15">
    <source>
        <dbReference type="PROSITE" id="PS50967"/>
    </source>
</evidence>
<dbReference type="InterPro" id="IPR027417">
    <property type="entry name" value="P-loop_NTPase"/>
</dbReference>
<dbReference type="SMART" id="SM00490">
    <property type="entry name" value="HELICc"/>
    <property type="match status" value="1"/>
</dbReference>
<accession>A0ABM7XFI3</accession>
<evidence type="ECO:0000256" key="4">
    <source>
        <dbReference type="ARBA" id="ARBA00022741"/>
    </source>
</evidence>
<dbReference type="SUPFAM" id="SSF47819">
    <property type="entry name" value="HRDC-like"/>
    <property type="match status" value="1"/>
</dbReference>
<feature type="compositionally biased region" description="Low complexity" evidence="14">
    <location>
        <begin position="75"/>
        <end position="94"/>
    </location>
</feature>
<keyword evidence="8" id="KW-0238">DNA-binding</keyword>
<dbReference type="InterPro" id="IPR032284">
    <property type="entry name" value="RecQ_Zn-bd"/>
</dbReference>
<evidence type="ECO:0000256" key="3">
    <source>
        <dbReference type="ARBA" id="ARBA00022723"/>
    </source>
</evidence>
<evidence type="ECO:0000256" key="12">
    <source>
        <dbReference type="ARBA" id="ARBA00044535"/>
    </source>
</evidence>
<dbReference type="Pfam" id="PF00271">
    <property type="entry name" value="Helicase_C"/>
    <property type="match status" value="1"/>
</dbReference>